<dbReference type="RefSeq" id="WP_035618265.1">
    <property type="nucleotide sequence ID" value="NZ_JBEWQG010000001.1"/>
</dbReference>
<sequence>MSLIFLAGLTPFGYGFLGVMALSVLIAYMWLKASGKKEKMGCLSVGLTAFVIWFVLMFPTAISFSIIENGTEIAQIGVAVFWTLIFALAAYIIFSKNRTGVKKVLLSIFKSVLFLVVLGLFLTMVSGLAYFVYLRLFTHEKDDTPVWVAFLCIFFVASLILAAFGLLIQRKEGMKKEKSTFYKLEEAKLKPEMVVELNLSNAKLDTFPVAILQFKNIKFLILSNNNIGEIPNEVNKLQELIGLDLSNNPISDSERNKIRRLLSNQVEVVF</sequence>
<dbReference type="SUPFAM" id="SSF52075">
    <property type="entry name" value="Outer arm dynein light chain 1"/>
    <property type="match status" value="1"/>
</dbReference>
<dbReference type="PROSITE" id="PS51450">
    <property type="entry name" value="LRR"/>
    <property type="match status" value="1"/>
</dbReference>
<dbReference type="InterPro" id="IPR032675">
    <property type="entry name" value="LRR_dom_sf"/>
</dbReference>
<keyword evidence="1" id="KW-0812">Transmembrane</keyword>
<feature type="transmembrane region" description="Helical" evidence="1">
    <location>
        <begin position="73"/>
        <end position="94"/>
    </location>
</feature>
<keyword evidence="1" id="KW-0472">Membrane</keyword>
<protein>
    <submittedName>
        <fullName evidence="2">Uncharacterized protein</fullName>
    </submittedName>
</protein>
<dbReference type="Proteomes" id="UP000028712">
    <property type="component" value="Unassembled WGS sequence"/>
</dbReference>
<dbReference type="EMBL" id="JPRM01000003">
    <property type="protein sequence ID" value="KFF19360.1"/>
    <property type="molecule type" value="Genomic_DNA"/>
</dbReference>
<proteinExistence type="predicted"/>
<dbReference type="eggNOG" id="COG4886">
    <property type="taxonomic scope" value="Bacteria"/>
</dbReference>
<dbReference type="AlphaFoldDB" id="A0A086ARP6"/>
<dbReference type="InterPro" id="IPR001611">
    <property type="entry name" value="Leu-rich_rpt"/>
</dbReference>
<dbReference type="STRING" id="991.IW20_02430"/>
<evidence type="ECO:0000313" key="3">
    <source>
        <dbReference type="Proteomes" id="UP000028712"/>
    </source>
</evidence>
<comment type="caution">
    <text evidence="2">The sequence shown here is derived from an EMBL/GenBank/DDBJ whole genome shotgun (WGS) entry which is preliminary data.</text>
</comment>
<evidence type="ECO:0000313" key="2">
    <source>
        <dbReference type="EMBL" id="KFF19360.1"/>
    </source>
</evidence>
<dbReference type="OrthoDB" id="1338229at2"/>
<feature type="transmembrane region" description="Helical" evidence="1">
    <location>
        <begin position="146"/>
        <end position="168"/>
    </location>
</feature>
<dbReference type="Pfam" id="PF00560">
    <property type="entry name" value="LRR_1"/>
    <property type="match status" value="1"/>
</dbReference>
<keyword evidence="1" id="KW-1133">Transmembrane helix</keyword>
<name>A0A086ARP6_FLAHY</name>
<reference evidence="2 3" key="1">
    <citation type="submission" date="2014-07" db="EMBL/GenBank/DDBJ databases">
        <title>Genome of Flavobacterium hydatis DSM 2063.</title>
        <authorList>
            <person name="Pipes S.E."/>
            <person name="Stropko S.J."/>
            <person name="Newman J.D."/>
        </authorList>
    </citation>
    <scope>NUCLEOTIDE SEQUENCE [LARGE SCALE GENOMIC DNA]</scope>
    <source>
        <strain evidence="2 3">DSM 2063</strain>
    </source>
</reference>
<organism evidence="2 3">
    <name type="scientific">Flavobacterium hydatis</name>
    <name type="common">Cytophaga aquatilis</name>
    <dbReference type="NCBI Taxonomy" id="991"/>
    <lineage>
        <taxon>Bacteria</taxon>
        <taxon>Pseudomonadati</taxon>
        <taxon>Bacteroidota</taxon>
        <taxon>Flavobacteriia</taxon>
        <taxon>Flavobacteriales</taxon>
        <taxon>Flavobacteriaceae</taxon>
        <taxon>Flavobacterium</taxon>
    </lineage>
</organism>
<feature type="transmembrane region" description="Helical" evidence="1">
    <location>
        <begin position="12"/>
        <end position="31"/>
    </location>
</feature>
<evidence type="ECO:0000256" key="1">
    <source>
        <dbReference type="SAM" id="Phobius"/>
    </source>
</evidence>
<feature type="transmembrane region" description="Helical" evidence="1">
    <location>
        <begin position="106"/>
        <end position="134"/>
    </location>
</feature>
<gene>
    <name evidence="2" type="ORF">IW20_02430</name>
</gene>
<feature type="transmembrane region" description="Helical" evidence="1">
    <location>
        <begin position="43"/>
        <end position="67"/>
    </location>
</feature>
<accession>A0A086ARP6</accession>
<dbReference type="Gene3D" id="3.80.10.10">
    <property type="entry name" value="Ribonuclease Inhibitor"/>
    <property type="match status" value="1"/>
</dbReference>